<evidence type="ECO:0000256" key="2">
    <source>
        <dbReference type="ARBA" id="ARBA00022729"/>
    </source>
</evidence>
<dbReference type="InterPro" id="IPR001638">
    <property type="entry name" value="Solute-binding_3/MltF_N"/>
</dbReference>
<keyword evidence="5" id="KW-1185">Reference proteome</keyword>
<proteinExistence type="inferred from homology"/>
<gene>
    <name evidence="4" type="ORF">WG219_07420</name>
</gene>
<accession>A0ABZ2RJV7</accession>
<dbReference type="SUPFAM" id="SSF53850">
    <property type="entry name" value="Periplasmic binding protein-like II"/>
    <property type="match status" value="1"/>
</dbReference>
<evidence type="ECO:0000256" key="1">
    <source>
        <dbReference type="ARBA" id="ARBA00010333"/>
    </source>
</evidence>
<dbReference type="EMBL" id="CP148074">
    <property type="protein sequence ID" value="WXL27272.1"/>
    <property type="molecule type" value="Genomic_DNA"/>
</dbReference>
<evidence type="ECO:0000313" key="5">
    <source>
        <dbReference type="Proteomes" id="UP001476583"/>
    </source>
</evidence>
<feature type="domain" description="Solute-binding protein family 3/N-terminal" evidence="3">
    <location>
        <begin position="43"/>
        <end position="263"/>
    </location>
</feature>
<protein>
    <submittedName>
        <fullName evidence="4">Transporter substrate-binding domain-containing protein</fullName>
    </submittedName>
</protein>
<evidence type="ECO:0000313" key="4">
    <source>
        <dbReference type="EMBL" id="WXL27272.1"/>
    </source>
</evidence>
<keyword evidence="2" id="KW-0732">Signal</keyword>
<dbReference type="Proteomes" id="UP001476583">
    <property type="component" value="Chromosome"/>
</dbReference>
<dbReference type="SMART" id="SM00062">
    <property type="entry name" value="PBPb"/>
    <property type="match status" value="1"/>
</dbReference>
<reference evidence="4 5" key="1">
    <citation type="submission" date="2024-03" db="EMBL/GenBank/DDBJ databases">
        <title>Complete genome of BD2.</title>
        <authorList>
            <person name="Cao G."/>
        </authorList>
    </citation>
    <scope>NUCLEOTIDE SEQUENCE [LARGE SCALE GENOMIC DNA]</scope>
    <source>
        <strain evidence="4 5">BD2</strain>
    </source>
</reference>
<evidence type="ECO:0000259" key="3">
    <source>
        <dbReference type="SMART" id="SM00062"/>
    </source>
</evidence>
<sequence length="264" mass="29448">MKHGLCMSLIRLLAGHGLLLLLLSYASISKAETLVIAGDEWCPVNCEASSSRPGIFVELVREIFAESGITLDYQTMNWARTLQLVRRGEINAAIGAGIEDAPDFMFHQTPMAMSRNCFYTRSDSTWQWDGVKSLAGQRLGVINDYSYGDALNAYINTYRHNSSRVQLAAGDKALSLSLGKLRRKRLDVVLENPWVVEALLAREGRPGSLRQTGCRVPDVAIYLAFSPVLDSSRRYAEIFDQGLKRFRANGRLQALFHAYGVKEN</sequence>
<dbReference type="PANTHER" id="PTHR35936:SF25">
    <property type="entry name" value="ABC TRANSPORTER SUBSTRATE-BINDING PROTEIN"/>
    <property type="match status" value="1"/>
</dbReference>
<dbReference type="PANTHER" id="PTHR35936">
    <property type="entry name" value="MEMBRANE-BOUND LYTIC MUREIN TRANSGLYCOSYLASE F"/>
    <property type="match status" value="1"/>
</dbReference>
<name>A0ABZ2RJV7_ECTME</name>
<comment type="similarity">
    <text evidence="1">Belongs to the bacterial solute-binding protein 3 family.</text>
</comment>
<organism evidence="4 5">
    <name type="scientific">Ectopseudomonas mendocina</name>
    <name type="common">Pseudomonas mendocina</name>
    <dbReference type="NCBI Taxonomy" id="300"/>
    <lineage>
        <taxon>Bacteria</taxon>
        <taxon>Pseudomonadati</taxon>
        <taxon>Pseudomonadota</taxon>
        <taxon>Gammaproteobacteria</taxon>
        <taxon>Pseudomonadales</taxon>
        <taxon>Pseudomonadaceae</taxon>
        <taxon>Ectopseudomonas</taxon>
    </lineage>
</organism>
<dbReference type="Pfam" id="PF00497">
    <property type="entry name" value="SBP_bac_3"/>
    <property type="match status" value="1"/>
</dbReference>
<dbReference type="Gene3D" id="3.40.190.10">
    <property type="entry name" value="Periplasmic binding protein-like II"/>
    <property type="match status" value="2"/>
</dbReference>